<evidence type="ECO:0000313" key="2">
    <source>
        <dbReference type="EMBL" id="OQR99866.1"/>
    </source>
</evidence>
<evidence type="ECO:0000256" key="1">
    <source>
        <dbReference type="SAM" id="MobiDB-lite"/>
    </source>
</evidence>
<gene>
    <name evidence="2" type="ORF">THRCLA_06352</name>
</gene>
<accession>A0A1V9ZPF6</accession>
<protein>
    <submittedName>
        <fullName evidence="2">Uncharacterized protein</fullName>
    </submittedName>
</protein>
<dbReference type="OrthoDB" id="72359at2759"/>
<sequence>MTVMEFEIGENGSCVPSTGGPGVGLIGKAVRTRVEAVKDRLGTPRSHEQLYLPAMTRIELLRDLGYSIEEIAKKCIEINQTRTERHETEQEYIAQMRQQQYEAHLLQQQMLHVEMQRQRQLYMQMHYQLQYQANQTRSREEKNTSQDNKRRRLSVEAMLN</sequence>
<dbReference type="Proteomes" id="UP000243217">
    <property type="component" value="Unassembled WGS sequence"/>
</dbReference>
<comment type="caution">
    <text evidence="2">The sequence shown here is derived from an EMBL/GenBank/DDBJ whole genome shotgun (WGS) entry which is preliminary data.</text>
</comment>
<feature type="region of interest" description="Disordered" evidence="1">
    <location>
        <begin position="133"/>
        <end position="160"/>
    </location>
</feature>
<evidence type="ECO:0000313" key="3">
    <source>
        <dbReference type="Proteomes" id="UP000243217"/>
    </source>
</evidence>
<keyword evidence="3" id="KW-1185">Reference proteome</keyword>
<dbReference type="AlphaFoldDB" id="A0A1V9ZPF6"/>
<proteinExistence type="predicted"/>
<reference evidence="2 3" key="1">
    <citation type="journal article" date="2014" name="Genome Biol. Evol.">
        <title>The secreted proteins of Achlya hypogyna and Thraustotheca clavata identify the ancestral oomycete secretome and reveal gene acquisitions by horizontal gene transfer.</title>
        <authorList>
            <person name="Misner I."/>
            <person name="Blouin N."/>
            <person name="Leonard G."/>
            <person name="Richards T.A."/>
            <person name="Lane C.E."/>
        </authorList>
    </citation>
    <scope>NUCLEOTIDE SEQUENCE [LARGE SCALE GENOMIC DNA]</scope>
    <source>
        <strain evidence="2 3">ATCC 34112</strain>
    </source>
</reference>
<organism evidence="2 3">
    <name type="scientific">Thraustotheca clavata</name>
    <dbReference type="NCBI Taxonomy" id="74557"/>
    <lineage>
        <taxon>Eukaryota</taxon>
        <taxon>Sar</taxon>
        <taxon>Stramenopiles</taxon>
        <taxon>Oomycota</taxon>
        <taxon>Saprolegniomycetes</taxon>
        <taxon>Saprolegniales</taxon>
        <taxon>Achlyaceae</taxon>
        <taxon>Thraustotheca</taxon>
    </lineage>
</organism>
<feature type="compositionally biased region" description="Basic and acidic residues" evidence="1">
    <location>
        <begin position="137"/>
        <end position="148"/>
    </location>
</feature>
<name>A0A1V9ZPF6_9STRA</name>
<dbReference type="EMBL" id="JNBS01001779">
    <property type="protein sequence ID" value="OQR99866.1"/>
    <property type="molecule type" value="Genomic_DNA"/>
</dbReference>